<evidence type="ECO:0000313" key="3">
    <source>
        <dbReference type="Proteomes" id="UP000179237"/>
    </source>
</evidence>
<dbReference type="PANTHER" id="PTHR46387">
    <property type="entry name" value="POLYNUCLEOTIDYL TRANSFERASE, RIBONUCLEASE H-LIKE SUPERFAMILY PROTEIN"/>
    <property type="match status" value="1"/>
</dbReference>
<dbReference type="Pfam" id="PF13456">
    <property type="entry name" value="RVT_3"/>
    <property type="match status" value="1"/>
</dbReference>
<organism evidence="2 3">
    <name type="scientific">Candidatus Collierbacteria bacterium RIFOXYD1_FULL_40_9</name>
    <dbReference type="NCBI Taxonomy" id="1817731"/>
    <lineage>
        <taxon>Bacteria</taxon>
        <taxon>Candidatus Collieribacteriota</taxon>
    </lineage>
</organism>
<reference evidence="2 3" key="1">
    <citation type="journal article" date="2016" name="Nat. Commun.">
        <title>Thousands of microbial genomes shed light on interconnected biogeochemical processes in an aquifer system.</title>
        <authorList>
            <person name="Anantharaman K."/>
            <person name="Brown C.T."/>
            <person name="Hug L.A."/>
            <person name="Sharon I."/>
            <person name="Castelle C.J."/>
            <person name="Probst A.J."/>
            <person name="Thomas B.C."/>
            <person name="Singh A."/>
            <person name="Wilkins M.J."/>
            <person name="Karaoz U."/>
            <person name="Brodie E.L."/>
            <person name="Williams K.H."/>
            <person name="Hubbard S.S."/>
            <person name="Banfield J.F."/>
        </authorList>
    </citation>
    <scope>NUCLEOTIDE SEQUENCE [LARGE SCALE GENOMIC DNA]</scope>
</reference>
<evidence type="ECO:0000313" key="2">
    <source>
        <dbReference type="EMBL" id="OGD83734.1"/>
    </source>
</evidence>
<dbReference type="AlphaFoldDB" id="A0A1F5FW14"/>
<feature type="domain" description="RNase H type-1" evidence="1">
    <location>
        <begin position="3"/>
        <end position="141"/>
    </location>
</feature>
<dbReference type="InterPro" id="IPR002156">
    <property type="entry name" value="RNaseH_domain"/>
</dbReference>
<dbReference type="SUPFAM" id="SSF53098">
    <property type="entry name" value="Ribonuclease H-like"/>
    <property type="match status" value="1"/>
</dbReference>
<dbReference type="PANTHER" id="PTHR46387:SF2">
    <property type="entry name" value="RIBONUCLEASE HI"/>
    <property type="match status" value="1"/>
</dbReference>
<comment type="caution">
    <text evidence="2">The sequence shown here is derived from an EMBL/GenBank/DDBJ whole genome shotgun (WGS) entry which is preliminary data.</text>
</comment>
<evidence type="ECO:0000259" key="1">
    <source>
        <dbReference type="PROSITE" id="PS50879"/>
    </source>
</evidence>
<dbReference type="GO" id="GO:0003676">
    <property type="term" value="F:nucleic acid binding"/>
    <property type="evidence" value="ECO:0007669"/>
    <property type="project" value="InterPro"/>
</dbReference>
<accession>A0A1F5FW14</accession>
<dbReference type="Proteomes" id="UP000179237">
    <property type="component" value="Unassembled WGS sequence"/>
</dbReference>
<gene>
    <name evidence="2" type="ORF">A2572_00740</name>
</gene>
<protein>
    <recommendedName>
        <fullName evidence="1">RNase H type-1 domain-containing protein</fullName>
    </recommendedName>
</protein>
<dbReference type="InterPro" id="IPR012337">
    <property type="entry name" value="RNaseH-like_sf"/>
</dbReference>
<dbReference type="Gene3D" id="3.30.420.10">
    <property type="entry name" value="Ribonuclease H-like superfamily/Ribonuclease H"/>
    <property type="match status" value="1"/>
</dbReference>
<name>A0A1F5FW14_9BACT</name>
<dbReference type="GO" id="GO:0004523">
    <property type="term" value="F:RNA-DNA hybrid ribonuclease activity"/>
    <property type="evidence" value="ECO:0007669"/>
    <property type="project" value="InterPro"/>
</dbReference>
<dbReference type="PROSITE" id="PS50879">
    <property type="entry name" value="RNASE_H_1"/>
    <property type="match status" value="1"/>
</dbReference>
<dbReference type="EMBL" id="MFAQ01000009">
    <property type="protein sequence ID" value="OGD83734.1"/>
    <property type="molecule type" value="Genomic_DNA"/>
</dbReference>
<sequence>MSDFSEITINTDGGSRGNPGPSAIGVILKSGNQKIGEISEYLGITTNNVAEYTAVIKALDYLVQNKIMADHLLFVLDSELVVKQINGLYKVKLPHLRELNQKIKNQISNLILQKQIQKVTFVNVLREKNKEADALVNSCLDSQK</sequence>
<proteinExistence type="predicted"/>
<dbReference type="CDD" id="cd09279">
    <property type="entry name" value="RNase_HI_like"/>
    <property type="match status" value="1"/>
</dbReference>
<dbReference type="InterPro" id="IPR036397">
    <property type="entry name" value="RNaseH_sf"/>
</dbReference>